<dbReference type="EMBL" id="BMZH01000007">
    <property type="protein sequence ID" value="GHA97146.1"/>
    <property type="molecule type" value="Genomic_DNA"/>
</dbReference>
<dbReference type="PANTHER" id="PTHR33986:SF15">
    <property type="entry name" value="MITOCHONDRIAL FISSION PROTEIN ELM1"/>
    <property type="match status" value="1"/>
</dbReference>
<name>A0A8J3G2W4_9PROT</name>
<sequence length="194" mass="21569">MIGSPNRISRDTIIGGTLAHGARLHALPMPRAMMAIGGPSKTHAMSDATIQSHVETARSLSRQGYSLLVTLSRRTPDSARKAWDDLAQTLENIWLHDPESDVDNPYFAFLGGADVLFVTEDSTNMLTEACTTGKPVYRLAMDGDPGKFQKLYDALETRCCVRRWDGNLDDRPYPALDETSRMAQRILERMGSRQ</sequence>
<reference evidence="1" key="1">
    <citation type="journal article" date="2014" name="Int. J. Syst. Evol. Microbiol.">
        <title>Complete genome sequence of Corynebacterium casei LMG S-19264T (=DSM 44701T), isolated from a smear-ripened cheese.</title>
        <authorList>
            <consortium name="US DOE Joint Genome Institute (JGI-PGF)"/>
            <person name="Walter F."/>
            <person name="Albersmeier A."/>
            <person name="Kalinowski J."/>
            <person name="Ruckert C."/>
        </authorList>
    </citation>
    <scope>NUCLEOTIDE SEQUENCE</scope>
    <source>
        <strain evidence="1">KCTC 32513</strain>
    </source>
</reference>
<gene>
    <name evidence="1" type="ORF">GCM10009069_20230</name>
</gene>
<reference evidence="1" key="2">
    <citation type="submission" date="2020-09" db="EMBL/GenBank/DDBJ databases">
        <authorList>
            <person name="Sun Q."/>
            <person name="Kim S."/>
        </authorList>
    </citation>
    <scope>NUCLEOTIDE SEQUENCE</scope>
    <source>
        <strain evidence="1">KCTC 32513</strain>
    </source>
</reference>
<dbReference type="AlphaFoldDB" id="A0A8J3G2W4"/>
<protein>
    <submittedName>
        <fullName evidence="1">Uncharacterized protein</fullName>
    </submittedName>
</protein>
<dbReference type="InterPro" id="IPR009367">
    <property type="entry name" value="Elm1-like"/>
</dbReference>
<keyword evidence="2" id="KW-1185">Reference proteome</keyword>
<dbReference type="Proteomes" id="UP000634004">
    <property type="component" value="Unassembled WGS sequence"/>
</dbReference>
<proteinExistence type="predicted"/>
<dbReference type="PANTHER" id="PTHR33986">
    <property type="entry name" value="OS02G0535700 PROTEIN"/>
    <property type="match status" value="1"/>
</dbReference>
<evidence type="ECO:0000313" key="1">
    <source>
        <dbReference type="EMBL" id="GHA97146.1"/>
    </source>
</evidence>
<accession>A0A8J3G2W4</accession>
<comment type="caution">
    <text evidence="1">The sequence shown here is derived from an EMBL/GenBank/DDBJ whole genome shotgun (WGS) entry which is preliminary data.</text>
</comment>
<dbReference type="Pfam" id="PF06258">
    <property type="entry name" value="Mito_fiss_Elm1"/>
    <property type="match status" value="1"/>
</dbReference>
<evidence type="ECO:0000313" key="2">
    <source>
        <dbReference type="Proteomes" id="UP000634004"/>
    </source>
</evidence>
<organism evidence="1 2">
    <name type="scientific">Algimonas arctica</name>
    <dbReference type="NCBI Taxonomy" id="1479486"/>
    <lineage>
        <taxon>Bacteria</taxon>
        <taxon>Pseudomonadati</taxon>
        <taxon>Pseudomonadota</taxon>
        <taxon>Alphaproteobacteria</taxon>
        <taxon>Maricaulales</taxon>
        <taxon>Robiginitomaculaceae</taxon>
        <taxon>Algimonas</taxon>
    </lineage>
</organism>